<keyword evidence="1" id="KW-1133">Transmembrane helix</keyword>
<reference evidence="3 4" key="1">
    <citation type="submission" date="2021-04" db="EMBL/GenBank/DDBJ databases">
        <authorList>
            <person name="Rodrigo-Torres L."/>
            <person name="Arahal R. D."/>
            <person name="Lucena T."/>
        </authorList>
    </citation>
    <scope>NUCLEOTIDE SEQUENCE [LARGE SCALE GENOMIC DNA]</scope>
    <source>
        <strain evidence="3 4">CECT 9623</strain>
    </source>
</reference>
<sequence length="175" mass="19519">MSNALKTMQFAFFLFTAASAGAQQLNLTFKDKTQIIKRGDFIQCISSRVDRNSQYYFGKVEVIGTDGISIKKNPFLAGSGGFLRYEDITSIAKVRIVKRSILPAIIGGSILGQLASIRYIPSSFGPLIGMPAAYALLVLAIKYNRKELRRNQVNKTVFLTPSRKPSDNESYFEYQ</sequence>
<evidence type="ECO:0000313" key="4">
    <source>
        <dbReference type="Proteomes" id="UP000679725"/>
    </source>
</evidence>
<comment type="caution">
    <text evidence="3">The sequence shown here is derived from an EMBL/GenBank/DDBJ whole genome shotgun (WGS) entry which is preliminary data.</text>
</comment>
<organism evidence="3 4">
    <name type="scientific">Dyadobacter linearis</name>
    <dbReference type="NCBI Taxonomy" id="2823330"/>
    <lineage>
        <taxon>Bacteria</taxon>
        <taxon>Pseudomonadati</taxon>
        <taxon>Bacteroidota</taxon>
        <taxon>Cytophagia</taxon>
        <taxon>Cytophagales</taxon>
        <taxon>Spirosomataceae</taxon>
        <taxon>Dyadobacter</taxon>
    </lineage>
</organism>
<proteinExistence type="predicted"/>
<keyword evidence="2" id="KW-0732">Signal</keyword>
<dbReference type="RefSeq" id="WP_215232192.1">
    <property type="nucleotide sequence ID" value="NZ_CAJRAU010000001.1"/>
</dbReference>
<accession>A0ABN7R6S0</accession>
<feature type="transmembrane region" description="Helical" evidence="1">
    <location>
        <begin position="123"/>
        <end position="141"/>
    </location>
</feature>
<keyword evidence="1" id="KW-0812">Transmembrane</keyword>
<evidence type="ECO:0000256" key="1">
    <source>
        <dbReference type="SAM" id="Phobius"/>
    </source>
</evidence>
<protein>
    <submittedName>
        <fullName evidence="3">Uncharacterized protein</fullName>
    </submittedName>
</protein>
<keyword evidence="4" id="KW-1185">Reference proteome</keyword>
<feature type="chain" id="PRO_5046137410" evidence="2">
    <location>
        <begin position="23"/>
        <end position="175"/>
    </location>
</feature>
<name>A0ABN7R6S0_9BACT</name>
<gene>
    <name evidence="3" type="ORF">DYBT9623_00803</name>
</gene>
<evidence type="ECO:0000313" key="3">
    <source>
        <dbReference type="EMBL" id="CAG5068075.1"/>
    </source>
</evidence>
<keyword evidence="1" id="KW-0472">Membrane</keyword>
<feature type="signal peptide" evidence="2">
    <location>
        <begin position="1"/>
        <end position="22"/>
    </location>
</feature>
<dbReference type="Proteomes" id="UP000679725">
    <property type="component" value="Unassembled WGS sequence"/>
</dbReference>
<evidence type="ECO:0000256" key="2">
    <source>
        <dbReference type="SAM" id="SignalP"/>
    </source>
</evidence>
<dbReference type="EMBL" id="CAJRAU010000001">
    <property type="protein sequence ID" value="CAG5068075.1"/>
    <property type="molecule type" value="Genomic_DNA"/>
</dbReference>